<sequence length="32" mass="3345">MKNPVFLIIMCAVLLVAIAGLAISSARLVGLF</sequence>
<organism evidence="2 3">
    <name type="scientific">Rhizobium viscosum</name>
    <name type="common">Arthrobacter viscosus</name>
    <dbReference type="NCBI Taxonomy" id="1673"/>
    <lineage>
        <taxon>Bacteria</taxon>
        <taxon>Pseudomonadati</taxon>
        <taxon>Pseudomonadota</taxon>
        <taxon>Alphaproteobacteria</taxon>
        <taxon>Hyphomicrobiales</taxon>
        <taxon>Rhizobiaceae</taxon>
        <taxon>Rhizobium/Agrobacterium group</taxon>
        <taxon>Rhizobium</taxon>
    </lineage>
</organism>
<evidence type="ECO:0000313" key="3">
    <source>
        <dbReference type="Proteomes" id="UP000620262"/>
    </source>
</evidence>
<accession>A0ABR9ITN7</accession>
<gene>
    <name evidence="2" type="ORF">H4W29_003743</name>
</gene>
<keyword evidence="1" id="KW-0472">Membrane</keyword>
<comment type="caution">
    <text evidence="2">The sequence shown here is derived from an EMBL/GenBank/DDBJ whole genome shotgun (WGS) entry which is preliminary data.</text>
</comment>
<reference evidence="2 3" key="1">
    <citation type="submission" date="2020-10" db="EMBL/GenBank/DDBJ databases">
        <title>Sequencing the genomes of 1000 actinobacteria strains.</title>
        <authorList>
            <person name="Klenk H.-P."/>
        </authorList>
    </citation>
    <scope>NUCLEOTIDE SEQUENCE [LARGE SCALE GENOMIC DNA]</scope>
    <source>
        <strain evidence="2 3">DSM 7307</strain>
    </source>
</reference>
<feature type="transmembrane region" description="Helical" evidence="1">
    <location>
        <begin position="6"/>
        <end position="29"/>
    </location>
</feature>
<protein>
    <submittedName>
        <fullName evidence="2">Uncharacterized protein</fullName>
    </submittedName>
</protein>
<dbReference type="EMBL" id="JADBEC010000001">
    <property type="protein sequence ID" value="MBE1506562.1"/>
    <property type="molecule type" value="Genomic_DNA"/>
</dbReference>
<evidence type="ECO:0000256" key="1">
    <source>
        <dbReference type="SAM" id="Phobius"/>
    </source>
</evidence>
<evidence type="ECO:0000313" key="2">
    <source>
        <dbReference type="EMBL" id="MBE1506562.1"/>
    </source>
</evidence>
<keyword evidence="1" id="KW-0812">Transmembrane</keyword>
<keyword evidence="3" id="KW-1185">Reference proteome</keyword>
<name>A0ABR9ITN7_RHIVS</name>
<keyword evidence="1" id="KW-1133">Transmembrane helix</keyword>
<dbReference type="Proteomes" id="UP000620262">
    <property type="component" value="Unassembled WGS sequence"/>
</dbReference>
<proteinExistence type="predicted"/>